<evidence type="ECO:0008006" key="3">
    <source>
        <dbReference type="Google" id="ProtNLM"/>
    </source>
</evidence>
<protein>
    <recommendedName>
        <fullName evidence="3">Nucleoside 2-deoxyribosyltransferase</fullName>
    </recommendedName>
</protein>
<reference evidence="1 2" key="1">
    <citation type="submission" date="2020-05" db="EMBL/GenBank/DDBJ databases">
        <authorList>
            <person name="Bettwy K."/>
            <person name="Griggs A."/>
            <person name="Broussard G.W."/>
        </authorList>
    </citation>
    <scope>NUCLEOTIDE SEQUENCE [LARGE SCALE GENOMIC DNA]</scope>
</reference>
<dbReference type="Gene3D" id="3.40.50.450">
    <property type="match status" value="1"/>
</dbReference>
<evidence type="ECO:0000313" key="1">
    <source>
        <dbReference type="EMBL" id="QKN84963.1"/>
    </source>
</evidence>
<dbReference type="EMBL" id="MT460514">
    <property type="protein sequence ID" value="QKN84963.1"/>
    <property type="molecule type" value="Genomic_DNA"/>
</dbReference>
<keyword evidence="2" id="KW-1185">Reference proteome</keyword>
<dbReference type="SUPFAM" id="SSF52309">
    <property type="entry name" value="N-(deoxy)ribosyltransferase-like"/>
    <property type="match status" value="1"/>
</dbReference>
<name>A0A6M9Z169_9CAUD</name>
<proteinExistence type="predicted"/>
<evidence type="ECO:0000313" key="2">
    <source>
        <dbReference type="Proteomes" id="UP000509354"/>
    </source>
</evidence>
<organism evidence="1 2">
    <name type="scientific">Vibrio phage AG74</name>
    <dbReference type="NCBI Taxonomy" id="2736261"/>
    <lineage>
        <taxon>Viruses</taxon>
        <taxon>Duplodnaviria</taxon>
        <taxon>Heunggongvirae</taxon>
        <taxon>Uroviricota</taxon>
        <taxon>Caudoviricetes</taxon>
        <taxon>Demerecviridae</taxon>
        <taxon>Ermolyevavirinae</taxon>
        <taxon>Thalassavirus</taxon>
        <taxon>Thalassavirus AG74</taxon>
    </lineage>
</organism>
<accession>A0A6M9Z169</accession>
<gene>
    <name evidence="1" type="ORF">AG74_123</name>
</gene>
<dbReference type="Proteomes" id="UP000509354">
    <property type="component" value="Segment"/>
</dbReference>
<sequence length="181" mass="20384">MAKIYTAGHCLTKGSQMQREAEKRDLLNLGHELYVPQDNKEINDKANANYDGLAERIVHHDTEAIKWSDVVVIEPLAEACGTMVELGQIKGMKDIASQVLNLAETSPTPLEDIITLCKQQEARMVLPHFEDVRRVADLTETGDRRSLGINQYVYGVCLELTNGKGFYEWDEITHILDTKNV</sequence>